<comment type="caution">
    <text evidence="6">The sequence shown here is derived from an EMBL/GenBank/DDBJ whole genome shotgun (WGS) entry which is preliminary data.</text>
</comment>
<evidence type="ECO:0000256" key="5">
    <source>
        <dbReference type="SAM" id="Phobius"/>
    </source>
</evidence>
<keyword evidence="4 5" id="KW-0472">Membrane</keyword>
<dbReference type="RefSeq" id="WP_376832076.1">
    <property type="nucleotide sequence ID" value="NZ_JBHLWR010000006.1"/>
</dbReference>
<accession>A0ABV7LAR7</accession>
<feature type="transmembrane region" description="Helical" evidence="5">
    <location>
        <begin position="420"/>
        <end position="438"/>
    </location>
</feature>
<dbReference type="PANTHER" id="PTHR43243:SF24">
    <property type="entry name" value="CATIONIC AMINO ACID TRANSPORT INTEGRAL MEMBRANE PROTEIN ROCE-RELATED"/>
    <property type="match status" value="1"/>
</dbReference>
<feature type="transmembrane region" description="Helical" evidence="5">
    <location>
        <begin position="194"/>
        <end position="214"/>
    </location>
</feature>
<gene>
    <name evidence="6" type="ORF">ACFOEX_00710</name>
</gene>
<keyword evidence="7" id="KW-1185">Reference proteome</keyword>
<protein>
    <submittedName>
        <fullName evidence="6">APC family permease</fullName>
    </submittedName>
</protein>
<feature type="transmembrane region" description="Helical" evidence="5">
    <location>
        <begin position="226"/>
        <end position="248"/>
    </location>
</feature>
<evidence type="ECO:0000313" key="6">
    <source>
        <dbReference type="EMBL" id="MFC3264881.1"/>
    </source>
</evidence>
<evidence type="ECO:0000256" key="3">
    <source>
        <dbReference type="ARBA" id="ARBA00022989"/>
    </source>
</evidence>
<feature type="transmembrane region" description="Helical" evidence="5">
    <location>
        <begin position="363"/>
        <end position="382"/>
    </location>
</feature>
<feature type="transmembrane region" description="Helical" evidence="5">
    <location>
        <begin position="260"/>
        <end position="284"/>
    </location>
</feature>
<evidence type="ECO:0000256" key="1">
    <source>
        <dbReference type="ARBA" id="ARBA00004141"/>
    </source>
</evidence>
<comment type="subcellular location">
    <subcellularLocation>
        <location evidence="1">Membrane</location>
        <topology evidence="1">Multi-pass membrane protein</topology>
    </subcellularLocation>
</comment>
<evidence type="ECO:0000256" key="2">
    <source>
        <dbReference type="ARBA" id="ARBA00022692"/>
    </source>
</evidence>
<feature type="transmembrane region" description="Helical" evidence="5">
    <location>
        <begin position="42"/>
        <end position="63"/>
    </location>
</feature>
<feature type="transmembrane region" description="Helical" evidence="5">
    <location>
        <begin position="112"/>
        <end position="137"/>
    </location>
</feature>
<feature type="transmembrane region" description="Helical" evidence="5">
    <location>
        <begin position="69"/>
        <end position="91"/>
    </location>
</feature>
<dbReference type="InterPro" id="IPR002293">
    <property type="entry name" value="AA/rel_permease1"/>
</dbReference>
<evidence type="ECO:0000313" key="7">
    <source>
        <dbReference type="Proteomes" id="UP001595536"/>
    </source>
</evidence>
<dbReference type="Gene3D" id="1.20.1740.10">
    <property type="entry name" value="Amino acid/polyamine transporter I"/>
    <property type="match status" value="1"/>
</dbReference>
<feature type="transmembrane region" description="Helical" evidence="5">
    <location>
        <begin position="164"/>
        <end position="182"/>
    </location>
</feature>
<feature type="transmembrane region" description="Helical" evidence="5">
    <location>
        <begin position="388"/>
        <end position="408"/>
    </location>
</feature>
<sequence length="483" mass="48766">MSHGSWPRTTPFLRRKSLAAADPAVAPAGGHGLKRSLGVWRLALIGVSSTIGTGIFFIFSVATPLAGPAVVLAFLVAGLAAALSALCYAELASAAPTAGSAYTAAYAALGEGLAFVLAACLLLEYGVATAAIAVTWAQYLNEFGRITLGTSLPHALSAAPSEGGLINLPAVALVALVTALLVRGVRESATANAIMVAIKVGVLAVFVLAGAAGFNAANLHPFMPNGFSGVGAAASLIFFAFIGIDSIATAGEEAINPRRTLPLAILLAFLIVTVVYLSVAIVAVGAQPAEAFRGAGGNLAAILAAVTGARWPTALISAGAVVSIFSIALVLVYSQTRVLFAVSRDGLLPAPFSRVNPRTGAPVTNTVTVAAIAAVMSGFLPLGVLAEMVSVGTLGAFILVAVSVIVLRLTQPPSPQQFRLPLFPVIPLASIGLCLYLLTGLAGVTLWMFAGWLAASVAVYLLYGAKRSRLAQAPCGSGAADAG</sequence>
<feature type="transmembrane region" description="Helical" evidence="5">
    <location>
        <begin position="314"/>
        <end position="334"/>
    </location>
</feature>
<dbReference type="Pfam" id="PF13520">
    <property type="entry name" value="AA_permease_2"/>
    <property type="match status" value="1"/>
</dbReference>
<proteinExistence type="predicted"/>
<keyword evidence="2 5" id="KW-0812">Transmembrane</keyword>
<dbReference type="EMBL" id="JBHRUV010000004">
    <property type="protein sequence ID" value="MFC3264881.1"/>
    <property type="molecule type" value="Genomic_DNA"/>
</dbReference>
<keyword evidence="3 5" id="KW-1133">Transmembrane helix</keyword>
<evidence type="ECO:0000256" key="4">
    <source>
        <dbReference type="ARBA" id="ARBA00023136"/>
    </source>
</evidence>
<feature type="transmembrane region" description="Helical" evidence="5">
    <location>
        <begin position="444"/>
        <end position="463"/>
    </location>
</feature>
<organism evidence="6 7">
    <name type="scientific">Camelimonas abortus</name>
    <dbReference type="NCBI Taxonomy" id="1017184"/>
    <lineage>
        <taxon>Bacteria</taxon>
        <taxon>Pseudomonadati</taxon>
        <taxon>Pseudomonadota</taxon>
        <taxon>Alphaproteobacteria</taxon>
        <taxon>Hyphomicrobiales</taxon>
        <taxon>Chelatococcaceae</taxon>
        <taxon>Camelimonas</taxon>
    </lineage>
</organism>
<name>A0ABV7LAR7_9HYPH</name>
<dbReference type="PANTHER" id="PTHR43243">
    <property type="entry name" value="INNER MEMBRANE TRANSPORTER YGJI-RELATED"/>
    <property type="match status" value="1"/>
</dbReference>
<dbReference type="Proteomes" id="UP001595536">
    <property type="component" value="Unassembled WGS sequence"/>
</dbReference>
<dbReference type="PIRSF" id="PIRSF006060">
    <property type="entry name" value="AA_transporter"/>
    <property type="match status" value="1"/>
</dbReference>
<reference evidence="7" key="1">
    <citation type="journal article" date="2019" name="Int. J. Syst. Evol. Microbiol.">
        <title>The Global Catalogue of Microorganisms (GCM) 10K type strain sequencing project: providing services to taxonomists for standard genome sequencing and annotation.</title>
        <authorList>
            <consortium name="The Broad Institute Genomics Platform"/>
            <consortium name="The Broad Institute Genome Sequencing Center for Infectious Disease"/>
            <person name="Wu L."/>
            <person name="Ma J."/>
        </authorList>
    </citation>
    <scope>NUCLEOTIDE SEQUENCE [LARGE SCALE GENOMIC DNA]</scope>
    <source>
        <strain evidence="7">CCM 7941</strain>
    </source>
</reference>